<evidence type="ECO:0000313" key="4">
    <source>
        <dbReference type="EMBL" id="MBB3022200.1"/>
    </source>
</evidence>
<dbReference type="RefSeq" id="WP_183374069.1">
    <property type="nucleotide sequence ID" value="NZ_CBCSFZ010000008.1"/>
</dbReference>
<dbReference type="GO" id="GO:0006003">
    <property type="term" value="P:fructose 2,6-bisphosphate metabolic process"/>
    <property type="evidence" value="ECO:0007669"/>
    <property type="project" value="InterPro"/>
</dbReference>
<dbReference type="InterPro" id="IPR001345">
    <property type="entry name" value="PG/BPGM_mutase_AS"/>
</dbReference>
<dbReference type="AlphaFoldDB" id="A0A839QTV3"/>
<feature type="active site" description="Tele-phosphohistidine intermediate" evidence="1">
    <location>
        <position position="9"/>
    </location>
</feature>
<feature type="binding site" evidence="2">
    <location>
        <position position="59"/>
    </location>
    <ligand>
        <name>substrate</name>
    </ligand>
</feature>
<dbReference type="Pfam" id="PF00300">
    <property type="entry name" value="His_Phos_1"/>
    <property type="match status" value="1"/>
</dbReference>
<dbReference type="CDD" id="cd07067">
    <property type="entry name" value="HP_PGM_like"/>
    <property type="match status" value="1"/>
</dbReference>
<keyword evidence="4" id="KW-0413">Isomerase</keyword>
<dbReference type="SMART" id="SM00855">
    <property type="entry name" value="PGAM"/>
    <property type="match status" value="1"/>
</dbReference>
<dbReference type="PANTHER" id="PTHR48100:SF62">
    <property type="entry name" value="GLUCOSYL-3-PHOSPHOGLYCERATE PHOSPHATASE"/>
    <property type="match status" value="1"/>
</dbReference>
<sequence length="227" mass="24604">MGSLILVRHGQTEHNVEGRLQGQVDIPMNDTGHAQARSVGEALAGHARVHRIWASPLLRAHETALEIGDRLGIDVENDPRLLERSFGQWEGLTREEISQRWPEKFRDWRGGCAVHGVGVEERDTVAERFVAACRDIMADTPAHQTSVVVSHGAAITLGITAMLGLEADGFRGIGGLANCHRTELTYATAGPPTGWMRIVAHNLPPSVPAKVGPATTERARTPEGSRL</sequence>
<dbReference type="GO" id="GO:0005737">
    <property type="term" value="C:cytoplasm"/>
    <property type="evidence" value="ECO:0007669"/>
    <property type="project" value="TreeGrafter"/>
</dbReference>
<dbReference type="GO" id="GO:0005524">
    <property type="term" value="F:ATP binding"/>
    <property type="evidence" value="ECO:0007669"/>
    <property type="project" value="InterPro"/>
</dbReference>
<dbReference type="InterPro" id="IPR029033">
    <property type="entry name" value="His_PPase_superfam"/>
</dbReference>
<feature type="active site" description="Proton donor/acceptor" evidence="1">
    <location>
        <position position="83"/>
    </location>
</feature>
<dbReference type="EMBL" id="JACHWP010000001">
    <property type="protein sequence ID" value="MBB3022200.1"/>
    <property type="molecule type" value="Genomic_DNA"/>
</dbReference>
<dbReference type="SUPFAM" id="SSF53254">
    <property type="entry name" value="Phosphoglycerate mutase-like"/>
    <property type="match status" value="1"/>
</dbReference>
<dbReference type="PRINTS" id="PR00991">
    <property type="entry name" value="6PFRUCTKNASE"/>
</dbReference>
<name>A0A839QTV3_9MICO</name>
<organism evidence="4 5">
    <name type="scientific">Helcobacillus massiliensis</name>
    <dbReference type="NCBI Taxonomy" id="521392"/>
    <lineage>
        <taxon>Bacteria</taxon>
        <taxon>Bacillati</taxon>
        <taxon>Actinomycetota</taxon>
        <taxon>Actinomycetes</taxon>
        <taxon>Micrococcales</taxon>
        <taxon>Dermabacteraceae</taxon>
        <taxon>Helcobacillus</taxon>
    </lineage>
</organism>
<accession>A0A839QTV3</accession>
<protein>
    <submittedName>
        <fullName evidence="4">Putative phosphoglycerate mutase</fullName>
        <ecNumber evidence="4">5.4.2.12</ecNumber>
    </submittedName>
</protein>
<comment type="caution">
    <text evidence="4">The sequence shown here is derived from an EMBL/GenBank/DDBJ whole genome shotgun (WGS) entry which is preliminary data.</text>
</comment>
<feature type="binding site" evidence="2">
    <location>
        <begin position="8"/>
        <end position="15"/>
    </location>
    <ligand>
        <name>substrate</name>
    </ligand>
</feature>
<dbReference type="PANTHER" id="PTHR48100">
    <property type="entry name" value="BROAD-SPECIFICITY PHOSPHATASE YOR283W-RELATED"/>
    <property type="match status" value="1"/>
</dbReference>
<reference evidence="4 5" key="1">
    <citation type="submission" date="2020-08" db="EMBL/GenBank/DDBJ databases">
        <title>Sequencing the genomes of 1000 actinobacteria strains.</title>
        <authorList>
            <person name="Klenk H.-P."/>
        </authorList>
    </citation>
    <scope>NUCLEOTIDE SEQUENCE [LARGE SCALE GENOMIC DNA]</scope>
    <source>
        <strain evidence="4 5">DSM 23040</strain>
    </source>
</reference>
<dbReference type="PROSITE" id="PS00175">
    <property type="entry name" value="PG_MUTASE"/>
    <property type="match status" value="1"/>
</dbReference>
<dbReference type="InterPro" id="IPR013078">
    <property type="entry name" value="His_Pase_superF_clade-1"/>
</dbReference>
<dbReference type="Gene3D" id="3.40.50.1240">
    <property type="entry name" value="Phosphoglycerate mutase-like"/>
    <property type="match status" value="1"/>
</dbReference>
<dbReference type="GO" id="GO:0016791">
    <property type="term" value="F:phosphatase activity"/>
    <property type="evidence" value="ECO:0007669"/>
    <property type="project" value="TreeGrafter"/>
</dbReference>
<evidence type="ECO:0000256" key="3">
    <source>
        <dbReference type="SAM" id="MobiDB-lite"/>
    </source>
</evidence>
<dbReference type="InterPro" id="IPR003094">
    <property type="entry name" value="6Pfruct_kin"/>
</dbReference>
<dbReference type="InterPro" id="IPR050275">
    <property type="entry name" value="PGM_Phosphatase"/>
</dbReference>
<keyword evidence="5" id="KW-1185">Reference proteome</keyword>
<feature type="region of interest" description="Disordered" evidence="3">
    <location>
        <begin position="207"/>
        <end position="227"/>
    </location>
</feature>
<dbReference type="EC" id="5.4.2.12" evidence="4"/>
<proteinExistence type="predicted"/>
<evidence type="ECO:0000256" key="2">
    <source>
        <dbReference type="PIRSR" id="PIRSR613078-2"/>
    </source>
</evidence>
<evidence type="ECO:0000256" key="1">
    <source>
        <dbReference type="PIRSR" id="PIRSR613078-1"/>
    </source>
</evidence>
<gene>
    <name evidence="4" type="ORF">FHX50_000448</name>
</gene>
<dbReference type="GO" id="GO:0004619">
    <property type="term" value="F:phosphoglycerate mutase activity"/>
    <property type="evidence" value="ECO:0007669"/>
    <property type="project" value="UniProtKB-EC"/>
</dbReference>
<evidence type="ECO:0000313" key="5">
    <source>
        <dbReference type="Proteomes" id="UP000568050"/>
    </source>
</evidence>
<feature type="compositionally biased region" description="Basic and acidic residues" evidence="3">
    <location>
        <begin position="217"/>
        <end position="227"/>
    </location>
</feature>
<dbReference type="Proteomes" id="UP000568050">
    <property type="component" value="Unassembled WGS sequence"/>
</dbReference>